<gene>
    <name evidence="1" type="ORF">BDY19DRAFT_102072</name>
</gene>
<dbReference type="EMBL" id="MU274910">
    <property type="protein sequence ID" value="KAI0089407.1"/>
    <property type="molecule type" value="Genomic_DNA"/>
</dbReference>
<reference evidence="1" key="1">
    <citation type="journal article" date="2021" name="Environ. Microbiol.">
        <title>Gene family expansions and transcriptome signatures uncover fungal adaptations to wood decay.</title>
        <authorList>
            <person name="Hage H."/>
            <person name="Miyauchi S."/>
            <person name="Viragh M."/>
            <person name="Drula E."/>
            <person name="Min B."/>
            <person name="Chaduli D."/>
            <person name="Navarro D."/>
            <person name="Favel A."/>
            <person name="Norest M."/>
            <person name="Lesage-Meessen L."/>
            <person name="Balint B."/>
            <person name="Merenyi Z."/>
            <person name="de Eugenio L."/>
            <person name="Morin E."/>
            <person name="Martinez A.T."/>
            <person name="Baldrian P."/>
            <person name="Stursova M."/>
            <person name="Martinez M.J."/>
            <person name="Novotny C."/>
            <person name="Magnuson J.K."/>
            <person name="Spatafora J.W."/>
            <person name="Maurice S."/>
            <person name="Pangilinan J."/>
            <person name="Andreopoulos W."/>
            <person name="LaButti K."/>
            <person name="Hundley H."/>
            <person name="Na H."/>
            <person name="Kuo A."/>
            <person name="Barry K."/>
            <person name="Lipzen A."/>
            <person name="Henrissat B."/>
            <person name="Riley R."/>
            <person name="Ahrendt S."/>
            <person name="Nagy L.G."/>
            <person name="Grigoriev I.V."/>
            <person name="Martin F."/>
            <person name="Rosso M.N."/>
        </authorList>
    </citation>
    <scope>NUCLEOTIDE SEQUENCE</scope>
    <source>
        <strain evidence="1">CBS 384.51</strain>
    </source>
</reference>
<organism evidence="1 2">
    <name type="scientific">Irpex rosettiformis</name>
    <dbReference type="NCBI Taxonomy" id="378272"/>
    <lineage>
        <taxon>Eukaryota</taxon>
        <taxon>Fungi</taxon>
        <taxon>Dikarya</taxon>
        <taxon>Basidiomycota</taxon>
        <taxon>Agaricomycotina</taxon>
        <taxon>Agaricomycetes</taxon>
        <taxon>Polyporales</taxon>
        <taxon>Irpicaceae</taxon>
        <taxon>Irpex</taxon>
    </lineage>
</organism>
<accession>A0ACB8U4U5</accession>
<proteinExistence type="predicted"/>
<protein>
    <submittedName>
        <fullName evidence="1">Uncharacterized protein</fullName>
    </submittedName>
</protein>
<keyword evidence="2" id="KW-1185">Reference proteome</keyword>
<sequence length="312" mass="35068">MDDLPLDTSHPMVRDYIKLIRLQVLTPLSLLINIATVMVCSLVVTPNLGAISKLYPSAISPEPRMIAAYIVLLYLCQIGYCILLVLARKPETKNTLVKGVGLPLVFANWIMAGWAIAWLLQAFLVSTILLGILLVLLLYANIVLLVYHAPTRERPLDIALIHAPMRAFLILPLNVLFWFSLFITRGWTWSPGEPQHYGRYQWAGLIVVLSTNILGFIIIILRRDIVWCVAATWICASIWSLNPKPFPVWVAVVVFTVLHPIGLIASWLLLKLRRGRNEEEGRIHLPTDHEDEAGPDPGQRGPREVDAEALWG</sequence>
<comment type="caution">
    <text evidence="1">The sequence shown here is derived from an EMBL/GenBank/DDBJ whole genome shotgun (WGS) entry which is preliminary data.</text>
</comment>
<evidence type="ECO:0000313" key="1">
    <source>
        <dbReference type="EMBL" id="KAI0089407.1"/>
    </source>
</evidence>
<dbReference type="Proteomes" id="UP001055072">
    <property type="component" value="Unassembled WGS sequence"/>
</dbReference>
<name>A0ACB8U4U5_9APHY</name>
<evidence type="ECO:0000313" key="2">
    <source>
        <dbReference type="Proteomes" id="UP001055072"/>
    </source>
</evidence>